<accession>A0A075AU15</accession>
<dbReference type="EMBL" id="KE561047">
    <property type="protein sequence ID" value="EPZ33620.1"/>
    <property type="molecule type" value="Genomic_DNA"/>
</dbReference>
<dbReference type="PANTHER" id="PTHR13677:SF0">
    <property type="entry name" value="LD41638P"/>
    <property type="match status" value="1"/>
</dbReference>
<organism evidence="1 2">
    <name type="scientific">Rozella allomycis (strain CSF55)</name>
    <dbReference type="NCBI Taxonomy" id="988480"/>
    <lineage>
        <taxon>Eukaryota</taxon>
        <taxon>Fungi</taxon>
        <taxon>Fungi incertae sedis</taxon>
        <taxon>Cryptomycota</taxon>
        <taxon>Cryptomycota incertae sedis</taxon>
        <taxon>Rozella</taxon>
    </lineage>
</organism>
<evidence type="ECO:0000313" key="2">
    <source>
        <dbReference type="Proteomes" id="UP000030755"/>
    </source>
</evidence>
<dbReference type="GO" id="GO:0005085">
    <property type="term" value="F:guanyl-nucleotide exchange factor activity"/>
    <property type="evidence" value="ECO:0007669"/>
    <property type="project" value="InterPro"/>
</dbReference>
<dbReference type="OrthoDB" id="10265409at2759"/>
<reference evidence="1 2" key="1">
    <citation type="journal article" date="2013" name="Curr. Biol.">
        <title>Shared signatures of parasitism and phylogenomics unite Cryptomycota and microsporidia.</title>
        <authorList>
            <person name="James T.Y."/>
            <person name="Pelin A."/>
            <person name="Bonen L."/>
            <person name="Ahrendt S."/>
            <person name="Sain D."/>
            <person name="Corradi N."/>
            <person name="Stajich J.E."/>
        </authorList>
    </citation>
    <scope>NUCLEOTIDE SEQUENCE [LARGE SCALE GENOMIC DNA]</scope>
    <source>
        <strain evidence="1 2">CSF55</strain>
    </source>
</reference>
<gene>
    <name evidence="1" type="ORF">O9G_000395</name>
</gene>
<sequence length="191" mass="22167">MKGRRMRNSQSAPNIASIAPKEKVLIHRASDLYTETLVKARRTSRDSLSCAFSQNWVISFVSVNFDLEIGPTIDCIYPDTDLSKQEKDTISFSSFPDSNSFLIGDCTFIFRYRKPKPNNKRCFIPAEFGEIGDYIYGYVFFRQTRDLTIRRGFLQVRPLQRRRIEIVSFIISVSLSFSKFTSYQNIKSSFF</sequence>
<dbReference type="AlphaFoldDB" id="A0A075AU15"/>
<dbReference type="HOGENOM" id="CLU_1422152_0_0_1"/>
<protein>
    <submittedName>
        <fullName evidence="1">FAM116 domain-containing protein</fullName>
    </submittedName>
</protein>
<dbReference type="Proteomes" id="UP000030755">
    <property type="component" value="Unassembled WGS sequence"/>
</dbReference>
<dbReference type="InterPro" id="IPR024224">
    <property type="entry name" value="DENND6"/>
</dbReference>
<proteinExistence type="predicted"/>
<keyword evidence="2" id="KW-1185">Reference proteome</keyword>
<dbReference type="GO" id="GO:0055037">
    <property type="term" value="C:recycling endosome"/>
    <property type="evidence" value="ECO:0007669"/>
    <property type="project" value="TreeGrafter"/>
</dbReference>
<name>A0A075AU15_ROZAC</name>
<evidence type="ECO:0000313" key="1">
    <source>
        <dbReference type="EMBL" id="EPZ33620.1"/>
    </source>
</evidence>
<dbReference type="PANTHER" id="PTHR13677">
    <property type="entry name" value="LD41638P"/>
    <property type="match status" value="1"/>
</dbReference>